<protein>
    <submittedName>
        <fullName evidence="1">Uncharacterized protein</fullName>
    </submittedName>
</protein>
<keyword evidence="2" id="KW-1185">Reference proteome</keyword>
<dbReference type="Proteomes" id="UP001392437">
    <property type="component" value="Unassembled WGS sequence"/>
</dbReference>
<dbReference type="AlphaFoldDB" id="A0AAW0R7T5"/>
<accession>A0AAW0R7T5</accession>
<sequence>MLLTPFLQLDPHQDPSRLGGLHRYRGVHAEPRFLPARSITINKGFVDFIRMLYARASNLNSTQILERCRANFGRYPPMQVQDWLHKSVGEHQRAREAIGWRRGDRQFKHNRDLINHLMALDAIFASTFGLPEAEGMTIQRLKAVLGHSARLAVSADQDEPVKFPEGVIPTIFAAVLTIQDSATITQMSPAPVFASCVLRKLPKMKKAIAIKDQYIRDQVAQSVELIDNISSPKTPFTRSCCASMRSPRRKANGPGYLAPNMRIDKDGVAVDVMRSPGARGGGGKPLMSLWEDSDIEAFEPARWLKTDP</sequence>
<organism evidence="1 2">
    <name type="scientific">Apiospora kogelbergensis</name>
    <dbReference type="NCBI Taxonomy" id="1337665"/>
    <lineage>
        <taxon>Eukaryota</taxon>
        <taxon>Fungi</taxon>
        <taxon>Dikarya</taxon>
        <taxon>Ascomycota</taxon>
        <taxon>Pezizomycotina</taxon>
        <taxon>Sordariomycetes</taxon>
        <taxon>Xylariomycetidae</taxon>
        <taxon>Amphisphaeriales</taxon>
        <taxon>Apiosporaceae</taxon>
        <taxon>Apiospora</taxon>
    </lineage>
</organism>
<gene>
    <name evidence="1" type="ORF">PG999_002218</name>
</gene>
<dbReference type="EMBL" id="JAQQWP010000002">
    <property type="protein sequence ID" value="KAK8129838.1"/>
    <property type="molecule type" value="Genomic_DNA"/>
</dbReference>
<reference evidence="1 2" key="1">
    <citation type="submission" date="2023-01" db="EMBL/GenBank/DDBJ databases">
        <title>Analysis of 21 Apiospora genomes using comparative genomics revels a genus with tremendous synthesis potential of carbohydrate active enzymes and secondary metabolites.</title>
        <authorList>
            <person name="Sorensen T."/>
        </authorList>
    </citation>
    <scope>NUCLEOTIDE SEQUENCE [LARGE SCALE GENOMIC DNA]</scope>
    <source>
        <strain evidence="1 2">CBS 117206</strain>
    </source>
</reference>
<comment type="caution">
    <text evidence="1">The sequence shown here is derived from an EMBL/GenBank/DDBJ whole genome shotgun (WGS) entry which is preliminary data.</text>
</comment>
<proteinExistence type="predicted"/>
<evidence type="ECO:0000313" key="1">
    <source>
        <dbReference type="EMBL" id="KAK8129838.1"/>
    </source>
</evidence>
<name>A0AAW0R7T5_9PEZI</name>
<evidence type="ECO:0000313" key="2">
    <source>
        <dbReference type="Proteomes" id="UP001392437"/>
    </source>
</evidence>